<keyword evidence="3" id="KW-1185">Reference proteome</keyword>
<organism evidence="2 3">
    <name type="scientific">Morus notabilis</name>
    <dbReference type="NCBI Taxonomy" id="981085"/>
    <lineage>
        <taxon>Eukaryota</taxon>
        <taxon>Viridiplantae</taxon>
        <taxon>Streptophyta</taxon>
        <taxon>Embryophyta</taxon>
        <taxon>Tracheophyta</taxon>
        <taxon>Spermatophyta</taxon>
        <taxon>Magnoliopsida</taxon>
        <taxon>eudicotyledons</taxon>
        <taxon>Gunneridae</taxon>
        <taxon>Pentapetalae</taxon>
        <taxon>rosids</taxon>
        <taxon>fabids</taxon>
        <taxon>Rosales</taxon>
        <taxon>Moraceae</taxon>
        <taxon>Moreae</taxon>
        <taxon>Morus</taxon>
    </lineage>
</organism>
<sequence length="82" mass="8845">MVVPVHLCCRSTGTTSLKGIGSRRKMLFRFGSSEEEKEIIRVSLLSISGPQRNDSSSSSSSSTVVDHQNGESDQSIRSDVTA</sequence>
<dbReference type="AlphaFoldDB" id="W9RS29"/>
<evidence type="ECO:0000313" key="2">
    <source>
        <dbReference type="EMBL" id="EXC05243.1"/>
    </source>
</evidence>
<accession>W9RS29</accession>
<reference evidence="3" key="1">
    <citation type="submission" date="2013-01" db="EMBL/GenBank/DDBJ databases">
        <title>Draft Genome Sequence of a Mulberry Tree, Morus notabilis C.K. Schneid.</title>
        <authorList>
            <person name="He N."/>
            <person name="Zhao S."/>
        </authorList>
    </citation>
    <scope>NUCLEOTIDE SEQUENCE</scope>
</reference>
<protein>
    <submittedName>
        <fullName evidence="2">Uncharacterized protein</fullName>
    </submittedName>
</protein>
<proteinExistence type="predicted"/>
<gene>
    <name evidence="2" type="ORF">L484_002664</name>
</gene>
<evidence type="ECO:0000313" key="3">
    <source>
        <dbReference type="Proteomes" id="UP000030645"/>
    </source>
</evidence>
<dbReference type="Proteomes" id="UP000030645">
    <property type="component" value="Unassembled WGS sequence"/>
</dbReference>
<dbReference type="EMBL" id="KE345523">
    <property type="protein sequence ID" value="EXC05243.1"/>
    <property type="molecule type" value="Genomic_DNA"/>
</dbReference>
<feature type="region of interest" description="Disordered" evidence="1">
    <location>
        <begin position="48"/>
        <end position="82"/>
    </location>
</feature>
<name>W9RS29_9ROSA</name>
<evidence type="ECO:0000256" key="1">
    <source>
        <dbReference type="SAM" id="MobiDB-lite"/>
    </source>
</evidence>